<protein>
    <submittedName>
        <fullName evidence="1">Uncharacterized protein</fullName>
    </submittedName>
</protein>
<dbReference type="AlphaFoldDB" id="A0A6C0F2P7"/>
<name>A0A6C0F2P7_9ZZZZ</name>
<organism evidence="1">
    <name type="scientific">viral metagenome</name>
    <dbReference type="NCBI Taxonomy" id="1070528"/>
    <lineage>
        <taxon>unclassified sequences</taxon>
        <taxon>metagenomes</taxon>
        <taxon>organismal metagenomes</taxon>
    </lineage>
</organism>
<evidence type="ECO:0000313" key="1">
    <source>
        <dbReference type="EMBL" id="QHT35362.1"/>
    </source>
</evidence>
<sequence>MDQKRTAVVRIRSLSEDYYSRSPNTQAIIKNMVGAIPTSSKCIEEHSNIEEYIKASPTTQYNMVAYCLVPHNIALKVKPK</sequence>
<proteinExistence type="predicted"/>
<accession>A0A6C0F2P7</accession>
<reference evidence="1" key="1">
    <citation type="journal article" date="2020" name="Nature">
        <title>Giant virus diversity and host interactions through global metagenomics.</title>
        <authorList>
            <person name="Schulz F."/>
            <person name="Roux S."/>
            <person name="Paez-Espino D."/>
            <person name="Jungbluth S."/>
            <person name="Walsh D.A."/>
            <person name="Denef V.J."/>
            <person name="McMahon K.D."/>
            <person name="Konstantinidis K.T."/>
            <person name="Eloe-Fadrosh E.A."/>
            <person name="Kyrpides N.C."/>
            <person name="Woyke T."/>
        </authorList>
    </citation>
    <scope>NUCLEOTIDE SEQUENCE</scope>
    <source>
        <strain evidence="1">GVMAG-M-3300009180-1</strain>
    </source>
</reference>
<dbReference type="EMBL" id="MN739020">
    <property type="protein sequence ID" value="QHT35362.1"/>
    <property type="molecule type" value="Genomic_DNA"/>
</dbReference>